<name>A0A915IWQ0_ROMCU</name>
<dbReference type="AlphaFoldDB" id="A0A915IWQ0"/>
<protein>
    <submittedName>
        <fullName evidence="2">Uncharacterized protein</fullName>
    </submittedName>
</protein>
<evidence type="ECO:0000313" key="2">
    <source>
        <dbReference type="WBParaSite" id="nRc.2.0.1.t18509-RA"/>
    </source>
</evidence>
<evidence type="ECO:0000313" key="1">
    <source>
        <dbReference type="Proteomes" id="UP000887565"/>
    </source>
</evidence>
<dbReference type="WBParaSite" id="nRc.2.0.1.t18509-RA">
    <property type="protein sequence ID" value="nRc.2.0.1.t18509-RA"/>
    <property type="gene ID" value="nRc.2.0.1.g18509"/>
</dbReference>
<proteinExistence type="predicted"/>
<reference evidence="2" key="1">
    <citation type="submission" date="2022-11" db="UniProtKB">
        <authorList>
            <consortium name="WormBaseParasite"/>
        </authorList>
    </citation>
    <scope>IDENTIFICATION</scope>
</reference>
<accession>A0A915IWQ0</accession>
<keyword evidence="1" id="KW-1185">Reference proteome</keyword>
<sequence length="121" mass="13578">MQAQLKMYKSIKINFDKVFDVSKKYFNQKAHKPDIHVNYLVLLTNMQKAKQIQPNFIGPFIITNTTYLDGNMVRIDALDLPGGPQIVSNLCLKPFIPCPAKDAFIAEAGGPHQPNHTSPPQ</sequence>
<organism evidence="1 2">
    <name type="scientific">Romanomermis culicivorax</name>
    <name type="common">Nematode worm</name>
    <dbReference type="NCBI Taxonomy" id="13658"/>
    <lineage>
        <taxon>Eukaryota</taxon>
        <taxon>Metazoa</taxon>
        <taxon>Ecdysozoa</taxon>
        <taxon>Nematoda</taxon>
        <taxon>Enoplea</taxon>
        <taxon>Dorylaimia</taxon>
        <taxon>Mermithida</taxon>
        <taxon>Mermithoidea</taxon>
        <taxon>Mermithidae</taxon>
        <taxon>Romanomermis</taxon>
    </lineage>
</organism>
<dbReference type="Proteomes" id="UP000887565">
    <property type="component" value="Unplaced"/>
</dbReference>